<evidence type="ECO:0000256" key="4">
    <source>
        <dbReference type="ARBA" id="ARBA00023125"/>
    </source>
</evidence>
<keyword evidence="4 6" id="KW-0238">DNA-binding</keyword>
<dbReference type="RefSeq" id="WP_136064332.1">
    <property type="nucleotide sequence ID" value="NZ_CAAHFH010000002.1"/>
</dbReference>
<organism evidence="10 11">
    <name type="scientific">Pontiella sulfatireligans</name>
    <dbReference type="NCBI Taxonomy" id="2750658"/>
    <lineage>
        <taxon>Bacteria</taxon>
        <taxon>Pseudomonadati</taxon>
        <taxon>Kiritimatiellota</taxon>
        <taxon>Kiritimatiellia</taxon>
        <taxon>Kiritimatiellales</taxon>
        <taxon>Pontiellaceae</taxon>
        <taxon>Pontiella</taxon>
    </lineage>
</organism>
<name>A0A6C2UU99_9BACT</name>
<dbReference type="GO" id="GO:0003677">
    <property type="term" value="F:DNA binding"/>
    <property type="evidence" value="ECO:0007669"/>
    <property type="project" value="UniProtKB-KW"/>
</dbReference>
<dbReference type="SUPFAM" id="SSF88946">
    <property type="entry name" value="Sigma2 domain of RNA polymerase sigma factors"/>
    <property type="match status" value="1"/>
</dbReference>
<keyword evidence="11" id="KW-1185">Reference proteome</keyword>
<dbReference type="InterPro" id="IPR013249">
    <property type="entry name" value="RNA_pol_sigma70_r4_t2"/>
</dbReference>
<dbReference type="GO" id="GO:0016987">
    <property type="term" value="F:sigma factor activity"/>
    <property type="evidence" value="ECO:0007669"/>
    <property type="project" value="UniProtKB-KW"/>
</dbReference>
<dbReference type="PANTHER" id="PTHR43133:SF51">
    <property type="entry name" value="RNA POLYMERASE SIGMA FACTOR"/>
    <property type="match status" value="1"/>
</dbReference>
<dbReference type="InterPro" id="IPR007627">
    <property type="entry name" value="RNA_pol_sigma70_r2"/>
</dbReference>
<comment type="similarity">
    <text evidence="1 6">Belongs to the sigma-70 factor family. ECF subfamily.</text>
</comment>
<dbReference type="InterPro" id="IPR000838">
    <property type="entry name" value="RNA_pol_sigma70_ECF_CS"/>
</dbReference>
<dbReference type="AlphaFoldDB" id="A0A6C2UU99"/>
<dbReference type="EMBL" id="CAAHFH010000002">
    <property type="protein sequence ID" value="VGO22737.1"/>
    <property type="molecule type" value="Genomic_DNA"/>
</dbReference>
<reference evidence="10 11" key="1">
    <citation type="submission" date="2019-04" db="EMBL/GenBank/DDBJ databases">
        <authorList>
            <person name="Van Vliet M D."/>
        </authorList>
    </citation>
    <scope>NUCLEOTIDE SEQUENCE [LARGE SCALE GENOMIC DNA]</scope>
    <source>
        <strain evidence="10 11">F21</strain>
    </source>
</reference>
<dbReference type="Pfam" id="PF04542">
    <property type="entry name" value="Sigma70_r2"/>
    <property type="match status" value="1"/>
</dbReference>
<gene>
    <name evidence="10" type="primary">rpoE</name>
    <name evidence="10" type="ORF">SCARR_04833</name>
</gene>
<evidence type="ECO:0000313" key="10">
    <source>
        <dbReference type="EMBL" id="VGO22737.1"/>
    </source>
</evidence>
<dbReference type="Proteomes" id="UP000346198">
    <property type="component" value="Unassembled WGS sequence"/>
</dbReference>
<feature type="domain" description="RNA polymerase sigma factor 70 region 4 type 2" evidence="9">
    <location>
        <begin position="160"/>
        <end position="211"/>
    </location>
</feature>
<dbReference type="Gene3D" id="1.10.10.10">
    <property type="entry name" value="Winged helix-like DNA-binding domain superfamily/Winged helix DNA-binding domain"/>
    <property type="match status" value="1"/>
</dbReference>
<evidence type="ECO:0000313" key="11">
    <source>
        <dbReference type="Proteomes" id="UP000346198"/>
    </source>
</evidence>
<evidence type="ECO:0000256" key="3">
    <source>
        <dbReference type="ARBA" id="ARBA00023082"/>
    </source>
</evidence>
<dbReference type="SUPFAM" id="SSF88659">
    <property type="entry name" value="Sigma3 and sigma4 domains of RNA polymerase sigma factors"/>
    <property type="match status" value="1"/>
</dbReference>
<keyword evidence="5 6" id="KW-0804">Transcription</keyword>
<dbReference type="PROSITE" id="PS01063">
    <property type="entry name" value="SIGMA70_ECF"/>
    <property type="match status" value="1"/>
</dbReference>
<evidence type="ECO:0000259" key="8">
    <source>
        <dbReference type="Pfam" id="PF04542"/>
    </source>
</evidence>
<accession>A0A6C2UU99</accession>
<evidence type="ECO:0000256" key="7">
    <source>
        <dbReference type="SAM" id="MobiDB-lite"/>
    </source>
</evidence>
<keyword evidence="3 6" id="KW-0731">Sigma factor</keyword>
<dbReference type="Pfam" id="PF08281">
    <property type="entry name" value="Sigma70_r4_2"/>
    <property type="match status" value="1"/>
</dbReference>
<evidence type="ECO:0000256" key="5">
    <source>
        <dbReference type="ARBA" id="ARBA00023163"/>
    </source>
</evidence>
<feature type="domain" description="RNA polymerase sigma-70 region 2" evidence="8">
    <location>
        <begin position="53"/>
        <end position="120"/>
    </location>
</feature>
<keyword evidence="2 6" id="KW-0805">Transcription regulation</keyword>
<dbReference type="InterPro" id="IPR014284">
    <property type="entry name" value="RNA_pol_sigma-70_dom"/>
</dbReference>
<proteinExistence type="inferred from homology"/>
<feature type="compositionally biased region" description="Acidic residues" evidence="7">
    <location>
        <begin position="8"/>
        <end position="34"/>
    </location>
</feature>
<dbReference type="InterPro" id="IPR013324">
    <property type="entry name" value="RNA_pol_sigma_r3/r4-like"/>
</dbReference>
<dbReference type="GO" id="GO:0006352">
    <property type="term" value="P:DNA-templated transcription initiation"/>
    <property type="evidence" value="ECO:0007669"/>
    <property type="project" value="InterPro"/>
</dbReference>
<evidence type="ECO:0000259" key="9">
    <source>
        <dbReference type="Pfam" id="PF08281"/>
    </source>
</evidence>
<protein>
    <recommendedName>
        <fullName evidence="6">RNA polymerase sigma factor</fullName>
    </recommendedName>
</protein>
<evidence type="ECO:0000256" key="2">
    <source>
        <dbReference type="ARBA" id="ARBA00023015"/>
    </source>
</evidence>
<feature type="region of interest" description="Disordered" evidence="7">
    <location>
        <begin position="1"/>
        <end position="34"/>
    </location>
</feature>
<sequence>MIKNLQSDPEELPEEIEERPDALLEEVPEEEGPPDAELVLKAQQGDVQAFDVLVDRYHGRIYGLTYNMCSNREDAEDLTQEVFVKAFSALPRFKGKSSFYTWLYRIAVNKTINYRKKRNRKRTLSLDSFDQEIKSDEAYHDLTSKGSPLRNISLSELQIKLNEALQSLSEKHRTVVVMHDMQGIPHEEIAKVVGASVGTVRSRLFYARRQMQSELAEFVK</sequence>
<evidence type="ECO:0000256" key="1">
    <source>
        <dbReference type="ARBA" id="ARBA00010641"/>
    </source>
</evidence>
<dbReference type="InterPro" id="IPR039425">
    <property type="entry name" value="RNA_pol_sigma-70-like"/>
</dbReference>
<dbReference type="InterPro" id="IPR013325">
    <property type="entry name" value="RNA_pol_sigma_r2"/>
</dbReference>
<dbReference type="Gene3D" id="1.10.1740.10">
    <property type="match status" value="1"/>
</dbReference>
<dbReference type="PANTHER" id="PTHR43133">
    <property type="entry name" value="RNA POLYMERASE ECF-TYPE SIGMA FACTO"/>
    <property type="match status" value="1"/>
</dbReference>
<dbReference type="NCBIfam" id="TIGR02937">
    <property type="entry name" value="sigma70-ECF"/>
    <property type="match status" value="1"/>
</dbReference>
<evidence type="ECO:0000256" key="6">
    <source>
        <dbReference type="RuleBase" id="RU000716"/>
    </source>
</evidence>
<dbReference type="CDD" id="cd06171">
    <property type="entry name" value="Sigma70_r4"/>
    <property type="match status" value="1"/>
</dbReference>
<dbReference type="InterPro" id="IPR036388">
    <property type="entry name" value="WH-like_DNA-bd_sf"/>
</dbReference>